<keyword evidence="8" id="KW-1185">Reference proteome</keyword>
<evidence type="ECO:0000256" key="1">
    <source>
        <dbReference type="ARBA" id="ARBA00022491"/>
    </source>
</evidence>
<dbReference type="InterPro" id="IPR050109">
    <property type="entry name" value="HTH-type_TetR-like_transc_reg"/>
</dbReference>
<keyword evidence="4" id="KW-0804">Transcription</keyword>
<comment type="caution">
    <text evidence="7">The sequence shown here is derived from an EMBL/GenBank/DDBJ whole genome shotgun (WGS) entry which is preliminary data.</text>
</comment>
<dbReference type="InterPro" id="IPR001647">
    <property type="entry name" value="HTH_TetR"/>
</dbReference>
<organism evidence="7 8">
    <name type="scientific">Limnobacter humi</name>
    <dbReference type="NCBI Taxonomy" id="1778671"/>
    <lineage>
        <taxon>Bacteria</taxon>
        <taxon>Pseudomonadati</taxon>
        <taxon>Pseudomonadota</taxon>
        <taxon>Betaproteobacteria</taxon>
        <taxon>Burkholderiales</taxon>
        <taxon>Burkholderiaceae</taxon>
        <taxon>Limnobacter</taxon>
    </lineage>
</organism>
<evidence type="ECO:0000259" key="6">
    <source>
        <dbReference type="PROSITE" id="PS50977"/>
    </source>
</evidence>
<sequence length="205" mass="23284">MVRKTKEEAQETRHQILDAAETVFSEKGVSRTTLNDIAQAAELTRGAIYWHFKNKADLLDAMMRRVTLPMDEFLATADADPEVSPLNYIRERTLHVVRVLAESPQTQRVFDIVMHKTELVDDMLPIRDQHLEARQGCISDIQGDIERAIRKGELPAALNALQAAIGIHSLIDGLFANWVLNPNFDLVQQAMFDIDNYLHGLKHRC</sequence>
<evidence type="ECO:0000313" key="8">
    <source>
        <dbReference type="Proteomes" id="UP001204142"/>
    </source>
</evidence>
<dbReference type="RefSeq" id="WP_256763192.1">
    <property type="nucleotide sequence ID" value="NZ_JANIGO010000001.1"/>
</dbReference>
<name>A0ABT1WDB9_9BURK</name>
<dbReference type="PROSITE" id="PS01081">
    <property type="entry name" value="HTH_TETR_1"/>
    <property type="match status" value="1"/>
</dbReference>
<evidence type="ECO:0000313" key="7">
    <source>
        <dbReference type="EMBL" id="MCQ8895513.1"/>
    </source>
</evidence>
<dbReference type="Pfam" id="PF00440">
    <property type="entry name" value="TetR_N"/>
    <property type="match status" value="1"/>
</dbReference>
<accession>A0ABT1WDB9</accession>
<gene>
    <name evidence="7" type="ORF">NQT62_03540</name>
</gene>
<evidence type="ECO:0000256" key="5">
    <source>
        <dbReference type="PROSITE-ProRule" id="PRU00335"/>
    </source>
</evidence>
<feature type="DNA-binding region" description="H-T-H motif" evidence="5">
    <location>
        <begin position="33"/>
        <end position="52"/>
    </location>
</feature>
<reference evidence="7 8" key="1">
    <citation type="submission" date="2022-07" db="EMBL/GenBank/DDBJ databases">
        <authorList>
            <person name="Xamxidin M."/>
            <person name="Wu M."/>
        </authorList>
    </citation>
    <scope>NUCLEOTIDE SEQUENCE [LARGE SCALE GENOMIC DNA]</scope>
    <source>
        <strain evidence="7 8">NBRC 111650</strain>
    </source>
</reference>
<dbReference type="PROSITE" id="PS50977">
    <property type="entry name" value="HTH_TETR_2"/>
    <property type="match status" value="1"/>
</dbReference>
<dbReference type="PRINTS" id="PR00455">
    <property type="entry name" value="HTHTETR"/>
</dbReference>
<dbReference type="InterPro" id="IPR036271">
    <property type="entry name" value="Tet_transcr_reg_TetR-rel_C_sf"/>
</dbReference>
<dbReference type="PANTHER" id="PTHR30055:SF240">
    <property type="entry name" value="HTH-TYPE TRANSCRIPTIONAL REGULATOR ACRR"/>
    <property type="match status" value="1"/>
</dbReference>
<keyword evidence="2" id="KW-0805">Transcription regulation</keyword>
<dbReference type="Proteomes" id="UP001204142">
    <property type="component" value="Unassembled WGS sequence"/>
</dbReference>
<dbReference type="InterPro" id="IPR023772">
    <property type="entry name" value="DNA-bd_HTH_TetR-type_CS"/>
</dbReference>
<dbReference type="EMBL" id="JANIGO010000001">
    <property type="protein sequence ID" value="MCQ8895513.1"/>
    <property type="molecule type" value="Genomic_DNA"/>
</dbReference>
<feature type="domain" description="HTH tetR-type" evidence="6">
    <location>
        <begin position="10"/>
        <end position="70"/>
    </location>
</feature>
<dbReference type="SUPFAM" id="SSF46689">
    <property type="entry name" value="Homeodomain-like"/>
    <property type="match status" value="1"/>
</dbReference>
<evidence type="ECO:0000256" key="4">
    <source>
        <dbReference type="ARBA" id="ARBA00023163"/>
    </source>
</evidence>
<dbReference type="PANTHER" id="PTHR30055">
    <property type="entry name" value="HTH-TYPE TRANSCRIPTIONAL REGULATOR RUTR"/>
    <property type="match status" value="1"/>
</dbReference>
<dbReference type="Pfam" id="PF08361">
    <property type="entry name" value="TetR_C_2"/>
    <property type="match status" value="1"/>
</dbReference>
<dbReference type="InterPro" id="IPR013572">
    <property type="entry name" value="Tscrpt_reg_MAATS_C"/>
</dbReference>
<keyword evidence="3 5" id="KW-0238">DNA-binding</keyword>
<keyword evidence="1" id="KW-0678">Repressor</keyword>
<dbReference type="InterPro" id="IPR009057">
    <property type="entry name" value="Homeodomain-like_sf"/>
</dbReference>
<proteinExistence type="predicted"/>
<evidence type="ECO:0000256" key="3">
    <source>
        <dbReference type="ARBA" id="ARBA00023125"/>
    </source>
</evidence>
<dbReference type="SUPFAM" id="SSF48498">
    <property type="entry name" value="Tetracyclin repressor-like, C-terminal domain"/>
    <property type="match status" value="1"/>
</dbReference>
<protein>
    <submittedName>
        <fullName evidence="7">TetR family transcriptional regulator</fullName>
    </submittedName>
</protein>
<evidence type="ECO:0000256" key="2">
    <source>
        <dbReference type="ARBA" id="ARBA00023015"/>
    </source>
</evidence>
<dbReference type="Gene3D" id="1.10.357.10">
    <property type="entry name" value="Tetracycline Repressor, domain 2"/>
    <property type="match status" value="1"/>
</dbReference>